<dbReference type="EMBL" id="CP016786">
    <property type="protein sequence ID" value="ASW43888.1"/>
    <property type="molecule type" value="Genomic_DNA"/>
</dbReference>
<keyword evidence="2" id="KW-1185">Reference proteome</keyword>
<evidence type="ECO:0000313" key="2">
    <source>
        <dbReference type="Proteomes" id="UP000264883"/>
    </source>
</evidence>
<accession>A0A343JED0</accession>
<evidence type="ECO:0000313" key="1">
    <source>
        <dbReference type="EMBL" id="ASW43888.1"/>
    </source>
</evidence>
<organism evidence="1 2">
    <name type="scientific">Clostridium isatidis</name>
    <dbReference type="NCBI Taxonomy" id="182773"/>
    <lineage>
        <taxon>Bacteria</taxon>
        <taxon>Bacillati</taxon>
        <taxon>Bacillota</taxon>
        <taxon>Clostridia</taxon>
        <taxon>Eubacteriales</taxon>
        <taxon>Clostridiaceae</taxon>
        <taxon>Clostridium</taxon>
    </lineage>
</organism>
<gene>
    <name evidence="1" type="ORF">BEN51_10450</name>
</gene>
<dbReference type="KEGG" id="cia:BEN51_10450"/>
<name>A0A343JED0_9CLOT</name>
<dbReference type="Proteomes" id="UP000264883">
    <property type="component" value="Chromosome"/>
</dbReference>
<dbReference type="RefSeq" id="WP_119866023.1">
    <property type="nucleotide sequence ID" value="NZ_CP016786.1"/>
</dbReference>
<protein>
    <submittedName>
        <fullName evidence="1">Uncharacterized protein</fullName>
    </submittedName>
</protein>
<reference evidence="1 2" key="1">
    <citation type="submission" date="2016-08" db="EMBL/GenBank/DDBJ databases">
        <title>Complete Genome Sequence Of The Indigo Reducing Clostridium isatidis DSM15098.</title>
        <authorList>
            <person name="Little G.T."/>
            <person name="Minton N.P."/>
        </authorList>
    </citation>
    <scope>NUCLEOTIDE SEQUENCE [LARGE SCALE GENOMIC DNA]</scope>
    <source>
        <strain evidence="1 2">DSM 15098</strain>
    </source>
</reference>
<proteinExistence type="predicted"/>
<dbReference type="AlphaFoldDB" id="A0A343JED0"/>
<dbReference type="OrthoDB" id="1902411at2"/>
<sequence>MKIIEKKRNIEAEAKIIDANDARIYLVYMNKFEGSDFEIIGISAEGKELTKIDDNISPYYAEQKAFKAYE</sequence>